<feature type="region of interest" description="Disordered" evidence="2">
    <location>
        <begin position="1"/>
        <end position="28"/>
    </location>
</feature>
<evidence type="ECO:0000313" key="5">
    <source>
        <dbReference type="Proteomes" id="UP001059380"/>
    </source>
</evidence>
<dbReference type="Gene3D" id="1.10.10.10">
    <property type="entry name" value="Winged helix-like DNA-binding domain superfamily/Winged helix DNA-binding domain"/>
    <property type="match status" value="1"/>
</dbReference>
<dbReference type="PANTHER" id="PTHR42942">
    <property type="entry name" value="6-O-METHYLGUANINE DNA METHYLTRANSFERASE"/>
    <property type="match status" value="1"/>
</dbReference>
<dbReference type="PANTHER" id="PTHR42942:SF1">
    <property type="entry name" value="ALKYLTRANSFERASE-LIKE PROTEIN 1"/>
    <property type="match status" value="1"/>
</dbReference>
<dbReference type="SUPFAM" id="SSF46767">
    <property type="entry name" value="Methylated DNA-protein cysteine methyltransferase, C-terminal domain"/>
    <property type="match status" value="1"/>
</dbReference>
<dbReference type="KEGG" id="orp:MOP44_13120"/>
<feature type="domain" description="Methylated-DNA-[protein]-cysteine S-methyltransferase DNA binding" evidence="3">
    <location>
        <begin position="57"/>
        <end position="129"/>
    </location>
</feature>
<dbReference type="GO" id="GO:0003824">
    <property type="term" value="F:catalytic activity"/>
    <property type="evidence" value="ECO:0007669"/>
    <property type="project" value="InterPro"/>
</dbReference>
<evidence type="ECO:0000256" key="1">
    <source>
        <dbReference type="ARBA" id="ARBA00022763"/>
    </source>
</evidence>
<keyword evidence="1" id="KW-0227">DNA damage</keyword>
<gene>
    <name evidence="4" type="ORF">MOP44_13120</name>
</gene>
<dbReference type="InterPro" id="IPR036217">
    <property type="entry name" value="MethylDNA_cys_MeTrfase_DNAb"/>
</dbReference>
<dbReference type="InterPro" id="IPR014048">
    <property type="entry name" value="MethylDNA_cys_MeTrfase_DNA-bd"/>
</dbReference>
<dbReference type="AlphaFoldDB" id="A0A9J7BXW3"/>
<organism evidence="4 5">
    <name type="scientific">Occallatibacter riparius</name>
    <dbReference type="NCBI Taxonomy" id="1002689"/>
    <lineage>
        <taxon>Bacteria</taxon>
        <taxon>Pseudomonadati</taxon>
        <taxon>Acidobacteriota</taxon>
        <taxon>Terriglobia</taxon>
        <taxon>Terriglobales</taxon>
        <taxon>Acidobacteriaceae</taxon>
        <taxon>Occallatibacter</taxon>
    </lineage>
</organism>
<accession>A0A9J7BXW3</accession>
<reference evidence="4" key="1">
    <citation type="submission" date="2021-04" db="EMBL/GenBank/DDBJ databases">
        <title>Phylogenetic analysis of Acidobacteriaceae.</title>
        <authorList>
            <person name="Qiu L."/>
            <person name="Zhang Q."/>
        </authorList>
    </citation>
    <scope>NUCLEOTIDE SEQUENCE</scope>
    <source>
        <strain evidence="4">DSM 25168</strain>
    </source>
</reference>
<dbReference type="EMBL" id="CP093313">
    <property type="protein sequence ID" value="UWZ86858.1"/>
    <property type="molecule type" value="Genomic_DNA"/>
</dbReference>
<evidence type="ECO:0000313" key="4">
    <source>
        <dbReference type="EMBL" id="UWZ86858.1"/>
    </source>
</evidence>
<name>A0A9J7BXW3_9BACT</name>
<feature type="compositionally biased region" description="Low complexity" evidence="2">
    <location>
        <begin position="1"/>
        <end position="26"/>
    </location>
</feature>
<dbReference type="Proteomes" id="UP001059380">
    <property type="component" value="Chromosome"/>
</dbReference>
<dbReference type="GO" id="GO:0006281">
    <property type="term" value="P:DNA repair"/>
    <property type="evidence" value="ECO:0007669"/>
    <property type="project" value="InterPro"/>
</dbReference>
<dbReference type="Pfam" id="PF01035">
    <property type="entry name" value="DNA_binding_1"/>
    <property type="match status" value="1"/>
</dbReference>
<protein>
    <submittedName>
        <fullName evidence="4">MGMT family protein</fullName>
    </submittedName>
</protein>
<proteinExistence type="predicted"/>
<evidence type="ECO:0000259" key="3">
    <source>
        <dbReference type="Pfam" id="PF01035"/>
    </source>
</evidence>
<evidence type="ECO:0000256" key="2">
    <source>
        <dbReference type="SAM" id="MobiDB-lite"/>
    </source>
</evidence>
<dbReference type="CDD" id="cd06445">
    <property type="entry name" value="ATase"/>
    <property type="match status" value="1"/>
</dbReference>
<sequence length="161" mass="17973">MKRAASKSAASAPKKRSPNASPSSAPVMDQLFFERSKRQLLRDALRPNEQRDLAFRRMVLSIPAGKVSTYGAVAAAAGYPRYHRAVARLLRTDPPDSLPWHRVLGAGGEIKLRGAAAHEQRARLKLEGVEFLSRRIDARVDMGRFEHELKPWEVYAAERAS</sequence>
<dbReference type="RefSeq" id="WP_260796495.1">
    <property type="nucleotide sequence ID" value="NZ_CP093313.1"/>
</dbReference>
<dbReference type="InterPro" id="IPR052520">
    <property type="entry name" value="ATL_DNA_repair"/>
</dbReference>
<dbReference type="InterPro" id="IPR036388">
    <property type="entry name" value="WH-like_DNA-bd_sf"/>
</dbReference>
<keyword evidence="5" id="KW-1185">Reference proteome</keyword>